<sequence length="63" mass="6725">MLAALATHPQHVVALGVAEVSDVGLGDCAGGPARERLRDVIGLFSDYVEVGEHLLARSRRRDT</sequence>
<proteinExistence type="predicted"/>
<dbReference type="RefSeq" id="WP_364457608.1">
    <property type="nucleotide sequence ID" value="NZ_JBFARM010000011.1"/>
</dbReference>
<evidence type="ECO:0000313" key="1">
    <source>
        <dbReference type="EMBL" id="MEV4290553.1"/>
    </source>
</evidence>
<reference evidence="1 2" key="1">
    <citation type="submission" date="2024-06" db="EMBL/GenBank/DDBJ databases">
        <title>The Natural Products Discovery Center: Release of the First 8490 Sequenced Strains for Exploring Actinobacteria Biosynthetic Diversity.</title>
        <authorList>
            <person name="Kalkreuter E."/>
            <person name="Kautsar S.A."/>
            <person name="Yang D."/>
            <person name="Bader C.D."/>
            <person name="Teijaro C.N."/>
            <person name="Fluegel L."/>
            <person name="Davis C.M."/>
            <person name="Simpson J.R."/>
            <person name="Lauterbach L."/>
            <person name="Steele A.D."/>
            <person name="Gui C."/>
            <person name="Meng S."/>
            <person name="Li G."/>
            <person name="Viehrig K."/>
            <person name="Ye F."/>
            <person name="Su P."/>
            <person name="Kiefer A.F."/>
            <person name="Nichols A."/>
            <person name="Cepeda A.J."/>
            <person name="Yan W."/>
            <person name="Fan B."/>
            <person name="Jiang Y."/>
            <person name="Adhikari A."/>
            <person name="Zheng C.-J."/>
            <person name="Schuster L."/>
            <person name="Cowan T.M."/>
            <person name="Smanski M.J."/>
            <person name="Chevrette M.G."/>
            <person name="De Carvalho L.P.S."/>
            <person name="Shen B."/>
        </authorList>
    </citation>
    <scope>NUCLEOTIDE SEQUENCE [LARGE SCALE GENOMIC DNA]</scope>
    <source>
        <strain evidence="1 2">NPDC049574</strain>
    </source>
</reference>
<dbReference type="EMBL" id="JBFARM010000011">
    <property type="protein sequence ID" value="MEV4290553.1"/>
    <property type="molecule type" value="Genomic_DNA"/>
</dbReference>
<name>A0ABV3HDG8_9ACTN</name>
<organism evidence="1 2">
    <name type="scientific">Nonomuraea bangladeshensis</name>
    <dbReference type="NCBI Taxonomy" id="404385"/>
    <lineage>
        <taxon>Bacteria</taxon>
        <taxon>Bacillati</taxon>
        <taxon>Actinomycetota</taxon>
        <taxon>Actinomycetes</taxon>
        <taxon>Streptosporangiales</taxon>
        <taxon>Streptosporangiaceae</taxon>
        <taxon>Nonomuraea</taxon>
    </lineage>
</organism>
<evidence type="ECO:0000313" key="2">
    <source>
        <dbReference type="Proteomes" id="UP001552427"/>
    </source>
</evidence>
<protein>
    <submittedName>
        <fullName evidence="1">Uncharacterized protein</fullName>
    </submittedName>
</protein>
<accession>A0ABV3HDG8</accession>
<keyword evidence="2" id="KW-1185">Reference proteome</keyword>
<comment type="caution">
    <text evidence="1">The sequence shown here is derived from an EMBL/GenBank/DDBJ whole genome shotgun (WGS) entry which is preliminary data.</text>
</comment>
<dbReference type="Proteomes" id="UP001552427">
    <property type="component" value="Unassembled WGS sequence"/>
</dbReference>
<gene>
    <name evidence="1" type="ORF">AB0K40_34025</name>
</gene>